<accession>A0A8S5L9X5</accession>
<keyword evidence="1" id="KW-0472">Membrane</keyword>
<proteinExistence type="predicted"/>
<evidence type="ECO:0000256" key="1">
    <source>
        <dbReference type="SAM" id="Phobius"/>
    </source>
</evidence>
<keyword evidence="1" id="KW-1133">Transmembrane helix</keyword>
<dbReference type="EMBL" id="BK014662">
    <property type="protein sequence ID" value="DAD66747.1"/>
    <property type="molecule type" value="Genomic_DNA"/>
</dbReference>
<sequence>MALIISAYRYMRMIESQKNFISIYMFLHINMVNIMNSKL</sequence>
<organism evidence="2">
    <name type="scientific">Myoviridae sp. ctPuP5</name>
    <dbReference type="NCBI Taxonomy" id="2823543"/>
    <lineage>
        <taxon>Viruses</taxon>
        <taxon>Duplodnaviria</taxon>
        <taxon>Heunggongvirae</taxon>
        <taxon>Uroviricota</taxon>
        <taxon>Caudoviricetes</taxon>
    </lineage>
</organism>
<reference evidence="2" key="1">
    <citation type="journal article" date="2021" name="Proc. Natl. Acad. Sci. U.S.A.">
        <title>A Catalog of Tens of Thousands of Viruses from Human Metagenomes Reveals Hidden Associations with Chronic Diseases.</title>
        <authorList>
            <person name="Tisza M.J."/>
            <person name="Buck C.B."/>
        </authorList>
    </citation>
    <scope>NUCLEOTIDE SEQUENCE</scope>
    <source>
        <strain evidence="2">CtPuP5</strain>
    </source>
</reference>
<feature type="transmembrane region" description="Helical" evidence="1">
    <location>
        <begin position="20"/>
        <end position="36"/>
    </location>
</feature>
<evidence type="ECO:0000313" key="2">
    <source>
        <dbReference type="EMBL" id="DAD66747.1"/>
    </source>
</evidence>
<name>A0A8S5L9X5_9CAUD</name>
<protein>
    <submittedName>
        <fullName evidence="2">Uncharacterized protein</fullName>
    </submittedName>
</protein>
<keyword evidence="1" id="KW-0812">Transmembrane</keyword>